<name>W2Y5E5_PHYNI</name>
<evidence type="ECO:0000313" key="2">
    <source>
        <dbReference type="Proteomes" id="UP000018948"/>
    </source>
</evidence>
<sequence>MRLVTDGRSRSVLPLRVGWRPVLRSCCSGSPCQ</sequence>
<dbReference type="EMBL" id="ANIY01004444">
    <property type="protein sequence ID" value="ETP29409.1"/>
    <property type="molecule type" value="Genomic_DNA"/>
</dbReference>
<organism evidence="1 2">
    <name type="scientific">Phytophthora nicotianae P10297</name>
    <dbReference type="NCBI Taxonomy" id="1317064"/>
    <lineage>
        <taxon>Eukaryota</taxon>
        <taxon>Sar</taxon>
        <taxon>Stramenopiles</taxon>
        <taxon>Oomycota</taxon>
        <taxon>Peronosporomycetes</taxon>
        <taxon>Peronosporales</taxon>
        <taxon>Peronosporaceae</taxon>
        <taxon>Phytophthora</taxon>
    </lineage>
</organism>
<gene>
    <name evidence="1" type="ORF">F442_21435</name>
</gene>
<dbReference type="AlphaFoldDB" id="W2Y5E5"/>
<evidence type="ECO:0000313" key="1">
    <source>
        <dbReference type="EMBL" id="ETP29409.1"/>
    </source>
</evidence>
<comment type="caution">
    <text evidence="1">The sequence shown here is derived from an EMBL/GenBank/DDBJ whole genome shotgun (WGS) entry which is preliminary data.</text>
</comment>
<dbReference type="Proteomes" id="UP000018948">
    <property type="component" value="Unassembled WGS sequence"/>
</dbReference>
<protein>
    <submittedName>
        <fullName evidence="1">Uncharacterized protein</fullName>
    </submittedName>
</protein>
<reference evidence="1 2" key="1">
    <citation type="submission" date="2013-11" db="EMBL/GenBank/DDBJ databases">
        <title>The Genome Sequence of Phytophthora parasitica P10297.</title>
        <authorList>
            <consortium name="The Broad Institute Genomics Platform"/>
            <person name="Russ C."/>
            <person name="Tyler B."/>
            <person name="Panabieres F."/>
            <person name="Shan W."/>
            <person name="Tripathy S."/>
            <person name="Grunwald N."/>
            <person name="Machado M."/>
            <person name="Johnson C.S."/>
            <person name="Walker B."/>
            <person name="Young S.K."/>
            <person name="Zeng Q."/>
            <person name="Gargeya S."/>
            <person name="Fitzgerald M."/>
            <person name="Haas B."/>
            <person name="Abouelleil A."/>
            <person name="Allen A.W."/>
            <person name="Alvarado L."/>
            <person name="Arachchi H.M."/>
            <person name="Berlin A.M."/>
            <person name="Chapman S.B."/>
            <person name="Gainer-Dewar J."/>
            <person name="Goldberg J."/>
            <person name="Griggs A."/>
            <person name="Gujja S."/>
            <person name="Hansen M."/>
            <person name="Howarth C."/>
            <person name="Imamovic A."/>
            <person name="Ireland A."/>
            <person name="Larimer J."/>
            <person name="McCowan C."/>
            <person name="Murphy C."/>
            <person name="Pearson M."/>
            <person name="Poon T.W."/>
            <person name="Priest M."/>
            <person name="Roberts A."/>
            <person name="Saif S."/>
            <person name="Shea T."/>
            <person name="Sisk P."/>
            <person name="Sykes S."/>
            <person name="Wortman J."/>
            <person name="Nusbaum C."/>
            <person name="Birren B."/>
        </authorList>
    </citation>
    <scope>NUCLEOTIDE SEQUENCE [LARGE SCALE GENOMIC DNA]</scope>
    <source>
        <strain evidence="1 2">P10297</strain>
    </source>
</reference>
<accession>W2Y5E5</accession>
<proteinExistence type="predicted"/>